<feature type="domain" description="VWFA" evidence="7">
    <location>
        <begin position="96"/>
        <end position="268"/>
    </location>
</feature>
<dbReference type="SMART" id="SM00327">
    <property type="entry name" value="VWA"/>
    <property type="match status" value="1"/>
</dbReference>
<dbReference type="InterPro" id="IPR036116">
    <property type="entry name" value="FN3_sf"/>
</dbReference>
<keyword evidence="10" id="KW-1185">Reference proteome</keyword>
<comment type="subcellular location">
    <subcellularLocation>
        <location evidence="1">Secreted</location>
        <location evidence="1">Extracellular space</location>
        <location evidence="1">Extracellular matrix</location>
    </subcellularLocation>
</comment>
<dbReference type="InterPro" id="IPR050525">
    <property type="entry name" value="ECM_Assembly_Org"/>
</dbReference>
<dbReference type="InterPro" id="IPR036465">
    <property type="entry name" value="vWFA_dom_sf"/>
</dbReference>
<accession>A0A8B9V2N1</accession>
<name>A0A8B9V2N1_9AVES</name>
<dbReference type="PROSITE" id="PS50234">
    <property type="entry name" value="VWFA"/>
    <property type="match status" value="1"/>
</dbReference>
<dbReference type="InterPro" id="IPR002035">
    <property type="entry name" value="VWF_A"/>
</dbReference>
<dbReference type="InterPro" id="IPR013783">
    <property type="entry name" value="Ig-like_fold"/>
</dbReference>
<dbReference type="SUPFAM" id="SSF49265">
    <property type="entry name" value="Fibronectin type III"/>
    <property type="match status" value="1"/>
</dbReference>
<evidence type="ECO:0000313" key="9">
    <source>
        <dbReference type="Ensembl" id="ENSAZOP00000015682.1"/>
    </source>
</evidence>
<dbReference type="FunFam" id="2.60.40.10:FF:000234">
    <property type="entry name" value="Collagen, type XII, alpha 1"/>
    <property type="match status" value="1"/>
</dbReference>
<dbReference type="Gene3D" id="3.40.50.410">
    <property type="entry name" value="von Willebrand factor, type A domain"/>
    <property type="match status" value="1"/>
</dbReference>
<evidence type="ECO:0000256" key="1">
    <source>
        <dbReference type="ARBA" id="ARBA00004498"/>
    </source>
</evidence>
<dbReference type="SMART" id="SM00060">
    <property type="entry name" value="FN3"/>
    <property type="match status" value="2"/>
</dbReference>
<evidence type="ECO:0000259" key="8">
    <source>
        <dbReference type="PROSITE" id="PS50853"/>
    </source>
</evidence>
<dbReference type="AlphaFoldDB" id="A0A8B9V2N1"/>
<reference evidence="9" key="1">
    <citation type="submission" date="2025-08" db="UniProtKB">
        <authorList>
            <consortium name="Ensembl"/>
        </authorList>
    </citation>
    <scope>IDENTIFICATION</scope>
</reference>
<dbReference type="Pfam" id="PF00092">
    <property type="entry name" value="VWA"/>
    <property type="match status" value="1"/>
</dbReference>
<evidence type="ECO:0000259" key="7">
    <source>
        <dbReference type="PROSITE" id="PS50234"/>
    </source>
</evidence>
<sequence>MPAGFYGEMGFNIKPQNNYSPQGISRWNGIKQSPAVLGCVRLADGPICRPDKVLCCRFALYLKTEVFFLLYNSSLNVICYSPAGSHFQCDTSAMTDIVLLVDGSWSIGRSNFKLIKEFLSTLISPFSIAHDKIRVGLSQYSSDPRTEWDLGAYTTREQVLEAVRNLRYKGGNTFTGLALTHVLEQNLKPDAGARLEAEKLVILLTDGKSQDDANLAAQTLKNMGIEIFAIGVKNADEAELKQVASEPLELTVYNVLDFPLLSNLVGRLTRVLCARIKEKSKENPFSSHADLLSLPTDLKISAVTSKSMHLTWSPPLRPPKKYRIVYYPSKGGTPKEVILDGAVSSLRLSNLTSHTEYLVSVFPIYDTAVGDGLRGVTSTLPLSSPRSLRVSELSHNSMRLSWKAAPGATQYLVLCSAPEVLLDGLSPSTEYSVAVYAMYGEDASDPASIQETTSNISP</sequence>
<dbReference type="Gene3D" id="2.60.40.10">
    <property type="entry name" value="Immunoglobulins"/>
    <property type="match status" value="2"/>
</dbReference>
<dbReference type="PANTHER" id="PTHR24020">
    <property type="entry name" value="COLLAGEN ALPHA"/>
    <property type="match status" value="1"/>
</dbReference>
<keyword evidence="2" id="KW-0964">Secreted</keyword>
<dbReference type="Proteomes" id="UP000694549">
    <property type="component" value="Unplaced"/>
</dbReference>
<dbReference type="FunFam" id="3.40.50.410:FF:000001">
    <property type="entry name" value="Collagen, type XII, alpha 1"/>
    <property type="match status" value="1"/>
</dbReference>
<dbReference type="PROSITE" id="PS50853">
    <property type="entry name" value="FN3"/>
    <property type="match status" value="1"/>
</dbReference>
<reference evidence="9" key="2">
    <citation type="submission" date="2025-09" db="UniProtKB">
        <authorList>
            <consortium name="Ensembl"/>
        </authorList>
    </citation>
    <scope>IDENTIFICATION</scope>
</reference>
<dbReference type="CDD" id="cd01482">
    <property type="entry name" value="vWA_collagen_alphaI-XII-like"/>
    <property type="match status" value="1"/>
</dbReference>
<evidence type="ECO:0000313" key="10">
    <source>
        <dbReference type="Proteomes" id="UP000694549"/>
    </source>
</evidence>
<keyword evidence="6" id="KW-0325">Glycoprotein</keyword>
<dbReference type="CDD" id="cd00063">
    <property type="entry name" value="FN3"/>
    <property type="match status" value="2"/>
</dbReference>
<dbReference type="PANTHER" id="PTHR24020:SF39">
    <property type="entry name" value="COLLAGEN ALPHA-1(XX) CHAIN"/>
    <property type="match status" value="1"/>
</dbReference>
<dbReference type="Pfam" id="PF00041">
    <property type="entry name" value="fn3"/>
    <property type="match status" value="2"/>
</dbReference>
<evidence type="ECO:0000256" key="4">
    <source>
        <dbReference type="ARBA" id="ARBA00022737"/>
    </source>
</evidence>
<organism evidence="9 10">
    <name type="scientific">Anas zonorhyncha</name>
    <name type="common">Eastern spot-billed duck</name>
    <dbReference type="NCBI Taxonomy" id="75864"/>
    <lineage>
        <taxon>Eukaryota</taxon>
        <taxon>Metazoa</taxon>
        <taxon>Chordata</taxon>
        <taxon>Craniata</taxon>
        <taxon>Vertebrata</taxon>
        <taxon>Euteleostomi</taxon>
        <taxon>Archelosauria</taxon>
        <taxon>Archosauria</taxon>
        <taxon>Dinosauria</taxon>
        <taxon>Saurischia</taxon>
        <taxon>Theropoda</taxon>
        <taxon>Coelurosauria</taxon>
        <taxon>Aves</taxon>
        <taxon>Neognathae</taxon>
        <taxon>Galloanserae</taxon>
        <taxon>Anseriformes</taxon>
        <taxon>Anatidae</taxon>
        <taxon>Anatinae</taxon>
        <taxon>Anas</taxon>
    </lineage>
</organism>
<evidence type="ECO:0008006" key="11">
    <source>
        <dbReference type="Google" id="ProtNLM"/>
    </source>
</evidence>
<evidence type="ECO:0000256" key="2">
    <source>
        <dbReference type="ARBA" id="ARBA00022525"/>
    </source>
</evidence>
<dbReference type="Ensembl" id="ENSAZOT00000016865.1">
    <property type="protein sequence ID" value="ENSAZOP00000015682.1"/>
    <property type="gene ID" value="ENSAZOG00000010171.1"/>
</dbReference>
<dbReference type="InterPro" id="IPR003961">
    <property type="entry name" value="FN3_dom"/>
</dbReference>
<keyword evidence="4" id="KW-0677">Repeat</keyword>
<evidence type="ECO:0000256" key="6">
    <source>
        <dbReference type="ARBA" id="ARBA00023180"/>
    </source>
</evidence>
<dbReference type="PRINTS" id="PR00453">
    <property type="entry name" value="VWFADOMAIN"/>
</dbReference>
<evidence type="ECO:0000256" key="5">
    <source>
        <dbReference type="ARBA" id="ARBA00023119"/>
    </source>
</evidence>
<proteinExistence type="predicted"/>
<feature type="domain" description="Fibronectin type-III" evidence="8">
    <location>
        <begin position="294"/>
        <end position="383"/>
    </location>
</feature>
<keyword evidence="5" id="KW-0176">Collagen</keyword>
<dbReference type="GO" id="GO:0005581">
    <property type="term" value="C:collagen trimer"/>
    <property type="evidence" value="ECO:0007669"/>
    <property type="project" value="UniProtKB-KW"/>
</dbReference>
<dbReference type="SUPFAM" id="SSF53300">
    <property type="entry name" value="vWA-like"/>
    <property type="match status" value="1"/>
</dbReference>
<evidence type="ECO:0000256" key="3">
    <source>
        <dbReference type="ARBA" id="ARBA00022530"/>
    </source>
</evidence>
<protein>
    <recommendedName>
        <fullName evidence="11">Collagen alpha-1(XX) chain</fullName>
    </recommendedName>
</protein>
<keyword evidence="3" id="KW-0272">Extracellular matrix</keyword>